<evidence type="ECO:0000259" key="1">
    <source>
        <dbReference type="PROSITE" id="PS51832"/>
    </source>
</evidence>
<gene>
    <name evidence="2" type="ORF">LMG7141_01960</name>
</gene>
<comment type="caution">
    <text evidence="2">The sequence shown here is derived from an EMBL/GenBank/DDBJ whole genome shotgun (WGS) entry which is preliminary data.</text>
</comment>
<accession>A0ABN9IQ70</accession>
<organism evidence="2 3">
    <name type="scientific">Ralstonia condita</name>
    <dbReference type="NCBI Taxonomy" id="3058600"/>
    <lineage>
        <taxon>Bacteria</taxon>
        <taxon>Pseudomonadati</taxon>
        <taxon>Pseudomonadota</taxon>
        <taxon>Betaproteobacteria</taxon>
        <taxon>Burkholderiales</taxon>
        <taxon>Burkholderiaceae</taxon>
        <taxon>Ralstonia</taxon>
    </lineage>
</organism>
<evidence type="ECO:0000313" key="2">
    <source>
        <dbReference type="EMBL" id="CAJ0787594.1"/>
    </source>
</evidence>
<dbReference type="InterPro" id="IPR052020">
    <property type="entry name" value="Cyclic_di-GMP/3'3'-cGAMP_PDE"/>
</dbReference>
<evidence type="ECO:0000313" key="3">
    <source>
        <dbReference type="Proteomes" id="UP001189616"/>
    </source>
</evidence>
<reference evidence="2 3" key="1">
    <citation type="submission" date="2023-07" db="EMBL/GenBank/DDBJ databases">
        <authorList>
            <person name="Peeters C."/>
        </authorList>
    </citation>
    <scope>NUCLEOTIDE SEQUENCE [LARGE SCALE GENOMIC DNA]</scope>
    <source>
        <strain evidence="2 3">LMG 7141</strain>
    </source>
</reference>
<dbReference type="Pfam" id="PF13487">
    <property type="entry name" value="HD_5"/>
    <property type="match status" value="1"/>
</dbReference>
<protein>
    <recommendedName>
        <fullName evidence="1">HD-GYP domain-containing protein</fullName>
    </recommendedName>
</protein>
<dbReference type="InterPro" id="IPR037522">
    <property type="entry name" value="HD_GYP_dom"/>
</dbReference>
<sequence length="197" mass="21468">MSARLAERMGLEEAAQFQIYLTAPVHDVGKLGVPDHVLLKPGALSEDEQRIMQRHSSIGADMLGGSSDALLQCAADVARHHHEHFDGTGYPDGLAGNGIPLAARIVAVADAFDAMTEPRVYREGMTEDHALAVLAERSGTYFDPQAVEAFLRDVQGVRRTLAMAGDLMAKHSDVTAVHKFYGPRQASWKFFDQVRAN</sequence>
<dbReference type="PROSITE" id="PS51832">
    <property type="entry name" value="HD_GYP"/>
    <property type="match status" value="1"/>
</dbReference>
<dbReference type="PANTHER" id="PTHR45228">
    <property type="entry name" value="CYCLIC DI-GMP PHOSPHODIESTERASE TM_0186-RELATED"/>
    <property type="match status" value="1"/>
</dbReference>
<dbReference type="Gene3D" id="1.10.3210.10">
    <property type="entry name" value="Hypothetical protein af1432"/>
    <property type="match status" value="1"/>
</dbReference>
<keyword evidence="3" id="KW-1185">Reference proteome</keyword>
<name>A0ABN9IQ70_9RALS</name>
<dbReference type="InterPro" id="IPR003607">
    <property type="entry name" value="HD/PDEase_dom"/>
</dbReference>
<dbReference type="Proteomes" id="UP001189616">
    <property type="component" value="Unassembled WGS sequence"/>
</dbReference>
<dbReference type="CDD" id="cd00077">
    <property type="entry name" value="HDc"/>
    <property type="match status" value="1"/>
</dbReference>
<proteinExistence type="predicted"/>
<dbReference type="EMBL" id="CATYWO010000002">
    <property type="protein sequence ID" value="CAJ0787594.1"/>
    <property type="molecule type" value="Genomic_DNA"/>
</dbReference>
<dbReference type="SUPFAM" id="SSF109604">
    <property type="entry name" value="HD-domain/PDEase-like"/>
    <property type="match status" value="1"/>
</dbReference>
<dbReference type="PANTHER" id="PTHR45228:SF1">
    <property type="entry name" value="CYCLIC DI-GMP PHOSPHODIESTERASE TM_0186"/>
    <property type="match status" value="1"/>
</dbReference>
<feature type="domain" description="HD-GYP" evidence="1">
    <location>
        <begin position="1"/>
        <end position="166"/>
    </location>
</feature>